<dbReference type="OrthoDB" id="9815677at2"/>
<dbReference type="InterPro" id="IPR005627">
    <property type="entry name" value="CutC-like"/>
</dbReference>
<dbReference type="PANTHER" id="PTHR12598:SF0">
    <property type="entry name" value="COPPER HOMEOSTASIS PROTEIN CUTC HOMOLOG"/>
    <property type="match status" value="1"/>
</dbReference>
<accession>A0A1T2XLN7</accession>
<dbReference type="SUPFAM" id="SSF110395">
    <property type="entry name" value="CutC-like"/>
    <property type="match status" value="1"/>
</dbReference>
<dbReference type="GO" id="GO:0005737">
    <property type="term" value="C:cytoplasm"/>
    <property type="evidence" value="ECO:0007669"/>
    <property type="project" value="UniProtKB-SubCell"/>
</dbReference>
<evidence type="ECO:0000313" key="3">
    <source>
        <dbReference type="EMBL" id="OPA80800.1"/>
    </source>
</evidence>
<dbReference type="Gene3D" id="3.20.20.380">
    <property type="entry name" value="Copper homeostasis (CutC) domain"/>
    <property type="match status" value="1"/>
</dbReference>
<comment type="caution">
    <text evidence="2">Once thought to be involved in copper homeostasis, experiments in E.coli have shown this is not the case.</text>
</comment>
<dbReference type="EMBL" id="MSZX01000001">
    <property type="protein sequence ID" value="OPA80800.1"/>
    <property type="molecule type" value="Genomic_DNA"/>
</dbReference>
<name>A0A1T2XLN7_9BACL</name>
<evidence type="ECO:0000256" key="1">
    <source>
        <dbReference type="ARBA" id="ARBA00007768"/>
    </source>
</evidence>
<dbReference type="Proteomes" id="UP000190188">
    <property type="component" value="Unassembled WGS sequence"/>
</dbReference>
<proteinExistence type="inferred from homology"/>
<dbReference type="RefSeq" id="WP_078496448.1">
    <property type="nucleotide sequence ID" value="NZ_MSZX01000001.1"/>
</dbReference>
<organism evidence="3 4">
    <name type="scientific">Paenibacillus selenitireducens</name>
    <dbReference type="NCBI Taxonomy" id="1324314"/>
    <lineage>
        <taxon>Bacteria</taxon>
        <taxon>Bacillati</taxon>
        <taxon>Bacillota</taxon>
        <taxon>Bacilli</taxon>
        <taxon>Bacillales</taxon>
        <taxon>Paenibacillaceae</taxon>
        <taxon>Paenibacillus</taxon>
    </lineage>
</organism>
<sequence>MILEVIATTLTDAVLAEQGGADRIELITGFAEGGLTPSQGLIEAVVGSVHIPVQVMIRPHSQSFTYNEADFRTMLTDIRVVKKAGARGIVIGALTEAHRIDVDIMHRLLAEAEGMDVTFHRAFDEVEDQVEALGLLSQFPQIRRVLTSGGTAPAPQAMPQIKRLVEASLQYGIEILAGYGLAREGLEAFIEHTGVREVHFGSAVRENGKSTAPVDVERVAAIQQVLKSYHR</sequence>
<protein>
    <recommendedName>
        <fullName evidence="2">PF03932 family protein CutC</fullName>
    </recommendedName>
</protein>
<dbReference type="STRING" id="1324314.BVG16_00120"/>
<keyword evidence="4" id="KW-1185">Reference proteome</keyword>
<dbReference type="PANTHER" id="PTHR12598">
    <property type="entry name" value="COPPER HOMEOSTASIS PROTEIN CUTC"/>
    <property type="match status" value="1"/>
</dbReference>
<dbReference type="GO" id="GO:0005507">
    <property type="term" value="F:copper ion binding"/>
    <property type="evidence" value="ECO:0007669"/>
    <property type="project" value="TreeGrafter"/>
</dbReference>
<keyword evidence="2" id="KW-0963">Cytoplasm</keyword>
<dbReference type="HAMAP" id="MF_00795">
    <property type="entry name" value="CutC"/>
    <property type="match status" value="1"/>
</dbReference>
<comment type="similarity">
    <text evidence="1 2">Belongs to the CutC family.</text>
</comment>
<evidence type="ECO:0000313" key="4">
    <source>
        <dbReference type="Proteomes" id="UP000190188"/>
    </source>
</evidence>
<dbReference type="Pfam" id="PF03932">
    <property type="entry name" value="CutC"/>
    <property type="match status" value="1"/>
</dbReference>
<dbReference type="AlphaFoldDB" id="A0A1T2XLN7"/>
<evidence type="ECO:0000256" key="2">
    <source>
        <dbReference type="HAMAP-Rule" id="MF_00795"/>
    </source>
</evidence>
<dbReference type="InterPro" id="IPR036822">
    <property type="entry name" value="CutC-like_dom_sf"/>
</dbReference>
<gene>
    <name evidence="2" type="primary">cutC</name>
    <name evidence="3" type="ORF">BVG16_00120</name>
</gene>
<reference evidence="3 4" key="1">
    <citation type="submission" date="2017-01" db="EMBL/GenBank/DDBJ databases">
        <title>Genome analysis of Paenibacillus selenitrireducens ES3-24.</title>
        <authorList>
            <person name="Xu D."/>
            <person name="Yao R."/>
            <person name="Zheng S."/>
        </authorList>
    </citation>
    <scope>NUCLEOTIDE SEQUENCE [LARGE SCALE GENOMIC DNA]</scope>
    <source>
        <strain evidence="3 4">ES3-24</strain>
    </source>
</reference>
<comment type="caution">
    <text evidence="3">The sequence shown here is derived from an EMBL/GenBank/DDBJ whole genome shotgun (WGS) entry which is preliminary data.</text>
</comment>
<comment type="subcellular location">
    <subcellularLocation>
        <location evidence="2">Cytoplasm</location>
    </subcellularLocation>
</comment>